<feature type="region of interest" description="Disordered" evidence="1">
    <location>
        <begin position="34"/>
        <end position="89"/>
    </location>
</feature>
<dbReference type="CDD" id="cd10917">
    <property type="entry name" value="CE4_NodB_like_6s_7s"/>
    <property type="match status" value="1"/>
</dbReference>
<dbReference type="PANTHER" id="PTHR10587">
    <property type="entry name" value="GLYCOSYL TRANSFERASE-RELATED"/>
    <property type="match status" value="1"/>
</dbReference>
<evidence type="ECO:0000259" key="3">
    <source>
        <dbReference type="PROSITE" id="PS51677"/>
    </source>
</evidence>
<name>A0ABV8LUU4_9ACTN</name>
<sequence length="317" mass="34242">MSPRRNRPMSHTGLRLSIAASLALLTAVVAACGSGPSKQPTFVPPPTSAPAGDEPTLDPTLEASPSPSDSPSGKPSSSPTKRPSPSASTVKDLAWYTSRLPQFGPLPPPASVNVDAGTSSPLWFKVPTTQKVAFLTIDDGATRHPMALQLLKASGVRITLFLTLQYVEGHTDYFKALQASGAVIENHTITHTSLKGKTYAFQHHEICDAADRLGKLFGRRPTLFRPPYGNYDDTTLQVARECGQKVVFYWTETVDKGKVRYQTSNHTIQPGHIVLMHFRPAYPDDFLAVLTKMKQSGVQPALLEQYVQGSCAGACDG</sequence>
<dbReference type="Gene3D" id="3.20.20.370">
    <property type="entry name" value="Glycoside hydrolase/deacetylase"/>
    <property type="match status" value="1"/>
</dbReference>
<keyword evidence="4" id="KW-0378">Hydrolase</keyword>
<feature type="chain" id="PRO_5047264001" evidence="2">
    <location>
        <begin position="32"/>
        <end position="317"/>
    </location>
</feature>
<dbReference type="EMBL" id="JBHSAY010000016">
    <property type="protein sequence ID" value="MFC4134816.1"/>
    <property type="molecule type" value="Genomic_DNA"/>
</dbReference>
<dbReference type="GO" id="GO:0016787">
    <property type="term" value="F:hydrolase activity"/>
    <property type="evidence" value="ECO:0007669"/>
    <property type="project" value="UniProtKB-KW"/>
</dbReference>
<dbReference type="SUPFAM" id="SSF88713">
    <property type="entry name" value="Glycoside hydrolase/deacetylase"/>
    <property type="match status" value="1"/>
</dbReference>
<dbReference type="InterPro" id="IPR050248">
    <property type="entry name" value="Polysacc_deacetylase_ArnD"/>
</dbReference>
<accession>A0ABV8LUU4</accession>
<evidence type="ECO:0000313" key="4">
    <source>
        <dbReference type="EMBL" id="MFC4134816.1"/>
    </source>
</evidence>
<reference evidence="5" key="1">
    <citation type="journal article" date="2019" name="Int. J. Syst. Evol. Microbiol.">
        <title>The Global Catalogue of Microorganisms (GCM) 10K type strain sequencing project: providing services to taxonomists for standard genome sequencing and annotation.</title>
        <authorList>
            <consortium name="The Broad Institute Genomics Platform"/>
            <consortium name="The Broad Institute Genome Sequencing Center for Infectious Disease"/>
            <person name="Wu L."/>
            <person name="Ma J."/>
        </authorList>
    </citation>
    <scope>NUCLEOTIDE SEQUENCE [LARGE SCALE GENOMIC DNA]</scope>
    <source>
        <strain evidence="5">CGMCC 4.7289</strain>
    </source>
</reference>
<comment type="caution">
    <text evidence="4">The sequence shown here is derived from an EMBL/GenBank/DDBJ whole genome shotgun (WGS) entry which is preliminary data.</text>
</comment>
<dbReference type="RefSeq" id="WP_253758719.1">
    <property type="nucleotide sequence ID" value="NZ_JAMZDZ010000001.1"/>
</dbReference>
<organism evidence="4 5">
    <name type="scientific">Hamadaea flava</name>
    <dbReference type="NCBI Taxonomy" id="1742688"/>
    <lineage>
        <taxon>Bacteria</taxon>
        <taxon>Bacillati</taxon>
        <taxon>Actinomycetota</taxon>
        <taxon>Actinomycetes</taxon>
        <taxon>Micromonosporales</taxon>
        <taxon>Micromonosporaceae</taxon>
        <taxon>Hamadaea</taxon>
    </lineage>
</organism>
<feature type="signal peptide" evidence="2">
    <location>
        <begin position="1"/>
        <end position="31"/>
    </location>
</feature>
<dbReference type="EC" id="3.-.-.-" evidence="4"/>
<protein>
    <submittedName>
        <fullName evidence="4">Polysaccharide deacetylase family protein</fullName>
        <ecNumber evidence="4">3.-.-.-</ecNumber>
    </submittedName>
</protein>
<dbReference type="Proteomes" id="UP001595816">
    <property type="component" value="Unassembled WGS sequence"/>
</dbReference>
<keyword evidence="5" id="KW-1185">Reference proteome</keyword>
<dbReference type="InterPro" id="IPR002509">
    <property type="entry name" value="NODB_dom"/>
</dbReference>
<feature type="domain" description="NodB homology" evidence="3">
    <location>
        <begin position="131"/>
        <end position="317"/>
    </location>
</feature>
<evidence type="ECO:0000256" key="1">
    <source>
        <dbReference type="SAM" id="MobiDB-lite"/>
    </source>
</evidence>
<dbReference type="Pfam" id="PF01522">
    <property type="entry name" value="Polysacc_deac_1"/>
    <property type="match status" value="1"/>
</dbReference>
<dbReference type="PANTHER" id="PTHR10587:SF134">
    <property type="entry name" value="SECRETED PROTEIN"/>
    <property type="match status" value="1"/>
</dbReference>
<dbReference type="InterPro" id="IPR011330">
    <property type="entry name" value="Glyco_hydro/deAcase_b/a-brl"/>
</dbReference>
<feature type="compositionally biased region" description="Low complexity" evidence="1">
    <location>
        <begin position="64"/>
        <end position="88"/>
    </location>
</feature>
<evidence type="ECO:0000313" key="5">
    <source>
        <dbReference type="Proteomes" id="UP001595816"/>
    </source>
</evidence>
<evidence type="ECO:0000256" key="2">
    <source>
        <dbReference type="SAM" id="SignalP"/>
    </source>
</evidence>
<keyword evidence="2" id="KW-0732">Signal</keyword>
<dbReference type="PROSITE" id="PS51677">
    <property type="entry name" value="NODB"/>
    <property type="match status" value="1"/>
</dbReference>
<dbReference type="PROSITE" id="PS51257">
    <property type="entry name" value="PROKAR_LIPOPROTEIN"/>
    <property type="match status" value="1"/>
</dbReference>
<gene>
    <name evidence="4" type="ORF">ACFOZ4_29760</name>
</gene>
<proteinExistence type="predicted"/>